<keyword evidence="2" id="KW-0479">Metal-binding</keyword>
<dbReference type="Proteomes" id="UP001144805">
    <property type="component" value="Unassembled WGS sequence"/>
</dbReference>
<keyword evidence="3" id="KW-1185">Reference proteome</keyword>
<organism evidence="2 3">
    <name type="scientific">Kaistia nematophila</name>
    <dbReference type="NCBI Taxonomy" id="2994654"/>
    <lineage>
        <taxon>Bacteria</taxon>
        <taxon>Pseudomonadati</taxon>
        <taxon>Pseudomonadota</taxon>
        <taxon>Alphaproteobacteria</taxon>
        <taxon>Hyphomicrobiales</taxon>
        <taxon>Kaistiaceae</taxon>
        <taxon>Kaistia</taxon>
    </lineage>
</organism>
<dbReference type="RefSeq" id="WP_266338247.1">
    <property type="nucleotide sequence ID" value="NZ_JAPKNK010000003.1"/>
</dbReference>
<protein>
    <submittedName>
        <fullName evidence="2">Zinc-finger domain-containing protein</fullName>
    </submittedName>
</protein>
<dbReference type="EMBL" id="JAPKNK010000003">
    <property type="protein sequence ID" value="MCX5569269.1"/>
    <property type="molecule type" value="Genomic_DNA"/>
</dbReference>
<keyword evidence="2" id="KW-0862">Zinc</keyword>
<proteinExistence type="predicted"/>
<name>A0A9X3IK66_9HYPH</name>
<keyword evidence="2" id="KW-0863">Zinc-finger</keyword>
<dbReference type="Pfam" id="PF10276">
    <property type="entry name" value="zf-CHCC"/>
    <property type="match status" value="1"/>
</dbReference>
<evidence type="ECO:0000313" key="3">
    <source>
        <dbReference type="Proteomes" id="UP001144805"/>
    </source>
</evidence>
<gene>
    <name evidence="2" type="ORF">OSH07_08695</name>
</gene>
<sequence length="82" mass="9048">MAAHVIPHFHNDSGVVTIEIGVKEFMCVGAKPPFDHPHIFIDMGDDNEKVCSYCSTLYRYNARLHGGETLPPGHLFVDPIAA</sequence>
<dbReference type="InterPro" id="IPR019401">
    <property type="entry name" value="Znf_CHCC"/>
</dbReference>
<evidence type="ECO:0000259" key="1">
    <source>
        <dbReference type="Pfam" id="PF10276"/>
    </source>
</evidence>
<dbReference type="AlphaFoldDB" id="A0A9X3IK66"/>
<reference evidence="2" key="1">
    <citation type="submission" date="2022-11" db="EMBL/GenBank/DDBJ databases">
        <title>Biodiversity and phylogenetic relationships of bacteria.</title>
        <authorList>
            <person name="Machado R.A.R."/>
            <person name="Bhat A."/>
            <person name="Loulou A."/>
            <person name="Kallel S."/>
        </authorList>
    </citation>
    <scope>NUCLEOTIDE SEQUENCE</scope>
    <source>
        <strain evidence="2">K-TC2</strain>
    </source>
</reference>
<evidence type="ECO:0000313" key="2">
    <source>
        <dbReference type="EMBL" id="MCX5569269.1"/>
    </source>
</evidence>
<dbReference type="Gene3D" id="2.60.260.40">
    <property type="entry name" value="q5lls5 like domains"/>
    <property type="match status" value="1"/>
</dbReference>
<feature type="domain" description="Zinc finger CHCC-type" evidence="1">
    <location>
        <begin position="23"/>
        <end position="58"/>
    </location>
</feature>
<dbReference type="GO" id="GO:0008270">
    <property type="term" value="F:zinc ion binding"/>
    <property type="evidence" value="ECO:0007669"/>
    <property type="project" value="UniProtKB-KW"/>
</dbReference>
<comment type="caution">
    <text evidence="2">The sequence shown here is derived from an EMBL/GenBank/DDBJ whole genome shotgun (WGS) entry which is preliminary data.</text>
</comment>
<accession>A0A9X3IK66</accession>